<reference evidence="3 5" key="2">
    <citation type="submission" date="2013-03" db="EMBL/GenBank/DDBJ databases">
        <title>The Genome Sequence of Enterococcus malodoratus ATCC_43197 (PacBio/Illumina hybrid assembly).</title>
        <authorList>
            <consortium name="The Broad Institute Genomics Platform"/>
            <consortium name="The Broad Institute Genome Sequencing Center for Infectious Disease"/>
            <person name="Earl A."/>
            <person name="Russ C."/>
            <person name="Gilmore M."/>
            <person name="Surin D."/>
            <person name="Walker B."/>
            <person name="Young S."/>
            <person name="Zeng Q."/>
            <person name="Gargeya S."/>
            <person name="Fitzgerald M."/>
            <person name="Haas B."/>
            <person name="Abouelleil A."/>
            <person name="Allen A.W."/>
            <person name="Alvarado L."/>
            <person name="Arachchi H.M."/>
            <person name="Berlin A.M."/>
            <person name="Chapman S.B."/>
            <person name="Gainer-Dewar J."/>
            <person name="Goldberg J."/>
            <person name="Griggs A."/>
            <person name="Gujja S."/>
            <person name="Hansen M."/>
            <person name="Howarth C."/>
            <person name="Imamovic A."/>
            <person name="Ireland A."/>
            <person name="Larimer J."/>
            <person name="McCowan C."/>
            <person name="Murphy C."/>
            <person name="Pearson M."/>
            <person name="Poon T.W."/>
            <person name="Priest M."/>
            <person name="Roberts A."/>
            <person name="Saif S."/>
            <person name="Shea T."/>
            <person name="Sisk P."/>
            <person name="Sykes S."/>
            <person name="Wortman J."/>
            <person name="Nusbaum C."/>
            <person name="Birren B."/>
        </authorList>
    </citation>
    <scope>NUCLEOTIDE SEQUENCE [LARGE SCALE GENOMIC DNA]</scope>
    <source>
        <strain evidence="3 5">ATCC 43197</strain>
    </source>
</reference>
<keyword evidence="1" id="KW-1133">Transmembrane helix</keyword>
<dbReference type="AlphaFoldDB" id="R2R1E9"/>
<dbReference type="PATRIC" id="fig|1158601.3.peg.2094"/>
<feature type="transmembrane region" description="Helical" evidence="1">
    <location>
        <begin position="6"/>
        <end position="29"/>
    </location>
</feature>
<protein>
    <submittedName>
        <fullName evidence="2">Uncharacterized protein</fullName>
    </submittedName>
</protein>
<evidence type="ECO:0000256" key="1">
    <source>
        <dbReference type="SAM" id="Phobius"/>
    </source>
</evidence>
<organism evidence="2 4">
    <name type="scientific">Enterococcus malodoratus ATCC 43197</name>
    <dbReference type="NCBI Taxonomy" id="1158601"/>
    <lineage>
        <taxon>Bacteria</taxon>
        <taxon>Bacillati</taxon>
        <taxon>Bacillota</taxon>
        <taxon>Bacilli</taxon>
        <taxon>Lactobacillales</taxon>
        <taxon>Enterococcaceae</taxon>
        <taxon>Enterococcus</taxon>
    </lineage>
</organism>
<dbReference type="STRING" id="71451.RV07_GL002041"/>
<dbReference type="Proteomes" id="UP000013783">
    <property type="component" value="Unassembled WGS sequence"/>
</dbReference>
<dbReference type="EMBL" id="AJAK01000015">
    <property type="protein sequence ID" value="EOH77485.1"/>
    <property type="molecule type" value="Genomic_DNA"/>
</dbReference>
<sequence length="99" mass="11167">MSIFRKIFGGGLLGLALVCLGLYLFNFVFEKHEVQDKARQEEFVKDNVDNQTISSIFDWSQEDNARDRRVRKIALLVIGVGSASIGILTFPNRKSAFLS</sequence>
<evidence type="ECO:0000313" key="5">
    <source>
        <dbReference type="Proteomes" id="UP000014148"/>
    </source>
</evidence>
<dbReference type="Proteomes" id="UP000014148">
    <property type="component" value="Unassembled WGS sequence"/>
</dbReference>
<evidence type="ECO:0000313" key="4">
    <source>
        <dbReference type="Proteomes" id="UP000013783"/>
    </source>
</evidence>
<evidence type="ECO:0000313" key="3">
    <source>
        <dbReference type="EMBL" id="EOT64101.1"/>
    </source>
</evidence>
<evidence type="ECO:0000313" key="2">
    <source>
        <dbReference type="EMBL" id="EOH77485.1"/>
    </source>
</evidence>
<proteinExistence type="predicted"/>
<name>R2R1E9_9ENTE</name>
<gene>
    <name evidence="3" type="ORF">I585_03298</name>
    <name evidence="2" type="ORF">UAI_02122</name>
</gene>
<dbReference type="EMBL" id="ASWA01000004">
    <property type="protein sequence ID" value="EOT64101.1"/>
    <property type="molecule type" value="Genomic_DNA"/>
</dbReference>
<dbReference type="RefSeq" id="WP_010740956.1">
    <property type="nucleotide sequence ID" value="NZ_KB946250.1"/>
</dbReference>
<accession>R2R1E9</accession>
<keyword evidence="5" id="KW-1185">Reference proteome</keyword>
<feature type="transmembrane region" description="Helical" evidence="1">
    <location>
        <begin position="73"/>
        <end position="90"/>
    </location>
</feature>
<reference evidence="2 4" key="1">
    <citation type="submission" date="2013-02" db="EMBL/GenBank/DDBJ databases">
        <title>The Genome Sequence of Enterococcus malodoratus ATCC_43197.</title>
        <authorList>
            <consortium name="The Broad Institute Genome Sequencing Platform"/>
            <consortium name="The Broad Institute Genome Sequencing Center for Infectious Disease"/>
            <person name="Earl A.M."/>
            <person name="Gilmore M.S."/>
            <person name="Lebreton F."/>
            <person name="Walker B."/>
            <person name="Young S.K."/>
            <person name="Zeng Q."/>
            <person name="Gargeya S."/>
            <person name="Fitzgerald M."/>
            <person name="Haas B."/>
            <person name="Abouelleil A."/>
            <person name="Alvarado L."/>
            <person name="Arachchi H.M."/>
            <person name="Berlin A.M."/>
            <person name="Chapman S.B."/>
            <person name="Dewar J."/>
            <person name="Goldberg J."/>
            <person name="Griggs A."/>
            <person name="Gujja S."/>
            <person name="Hansen M."/>
            <person name="Howarth C."/>
            <person name="Imamovic A."/>
            <person name="Larimer J."/>
            <person name="McCowan C."/>
            <person name="Murphy C."/>
            <person name="Neiman D."/>
            <person name="Pearson M."/>
            <person name="Priest M."/>
            <person name="Roberts A."/>
            <person name="Saif S."/>
            <person name="Shea T."/>
            <person name="Sisk P."/>
            <person name="Sykes S."/>
            <person name="Wortman J."/>
            <person name="Nusbaum C."/>
            <person name="Birren B."/>
        </authorList>
    </citation>
    <scope>NUCLEOTIDE SEQUENCE [LARGE SCALE GENOMIC DNA]</scope>
    <source>
        <strain evidence="2 4">ATCC 43197</strain>
    </source>
</reference>
<comment type="caution">
    <text evidence="2">The sequence shown here is derived from an EMBL/GenBank/DDBJ whole genome shotgun (WGS) entry which is preliminary data.</text>
</comment>
<dbReference type="eggNOG" id="ENOG503076V">
    <property type="taxonomic scope" value="Bacteria"/>
</dbReference>
<keyword evidence="1" id="KW-0812">Transmembrane</keyword>
<dbReference type="OrthoDB" id="9974779at2"/>
<keyword evidence="1" id="KW-0472">Membrane</keyword>